<keyword evidence="2 5" id="KW-0812">Transmembrane</keyword>
<name>A0ABW3F2H5_9ACTN</name>
<feature type="transmembrane region" description="Helical" evidence="5">
    <location>
        <begin position="111"/>
        <end position="135"/>
    </location>
</feature>
<dbReference type="PANTHER" id="PTHR23531">
    <property type="entry name" value="QUINOLENE RESISTANCE PROTEIN NORA"/>
    <property type="match status" value="1"/>
</dbReference>
<evidence type="ECO:0000256" key="3">
    <source>
        <dbReference type="ARBA" id="ARBA00022989"/>
    </source>
</evidence>
<evidence type="ECO:0000256" key="1">
    <source>
        <dbReference type="ARBA" id="ARBA00004651"/>
    </source>
</evidence>
<evidence type="ECO:0000256" key="4">
    <source>
        <dbReference type="ARBA" id="ARBA00023136"/>
    </source>
</evidence>
<dbReference type="EMBL" id="JBHTJA010000122">
    <property type="protein sequence ID" value="MFD0905221.1"/>
    <property type="molecule type" value="Genomic_DNA"/>
</dbReference>
<dbReference type="SUPFAM" id="SSF103473">
    <property type="entry name" value="MFS general substrate transporter"/>
    <property type="match status" value="1"/>
</dbReference>
<evidence type="ECO:0000313" key="7">
    <source>
        <dbReference type="EMBL" id="MFD0905221.1"/>
    </source>
</evidence>
<dbReference type="InterPro" id="IPR036259">
    <property type="entry name" value="MFS_trans_sf"/>
</dbReference>
<feature type="transmembrane region" description="Helical" evidence="5">
    <location>
        <begin position="337"/>
        <end position="358"/>
    </location>
</feature>
<feature type="transmembrane region" description="Helical" evidence="5">
    <location>
        <begin position="278"/>
        <end position="296"/>
    </location>
</feature>
<feature type="transmembrane region" description="Helical" evidence="5">
    <location>
        <begin position="88"/>
        <end position="105"/>
    </location>
</feature>
<accession>A0ABW3F2H5</accession>
<evidence type="ECO:0000259" key="6">
    <source>
        <dbReference type="PROSITE" id="PS50850"/>
    </source>
</evidence>
<evidence type="ECO:0000256" key="5">
    <source>
        <dbReference type="SAM" id="Phobius"/>
    </source>
</evidence>
<feature type="transmembrane region" description="Helical" evidence="5">
    <location>
        <begin position="56"/>
        <end position="76"/>
    </location>
</feature>
<dbReference type="Gene3D" id="1.20.1250.20">
    <property type="entry name" value="MFS general substrate transporter like domains"/>
    <property type="match status" value="1"/>
</dbReference>
<feature type="transmembrane region" description="Helical" evidence="5">
    <location>
        <begin position="364"/>
        <end position="382"/>
    </location>
</feature>
<sequence length="385" mass="38523">MSEALRHSESSPSGRPRLVGRHLALVFAATLASLTGFFLLMSVVPMYARDGGAGEVGAGLATGTLMLTTVLAELGLPRLIRRFGHRTVLAAGFLLLGLPSLALPASDGMPMIIAVSLVRGLGFAVAVVATGAMAAALVPPERRGEGLGLYGIMTGAPSVLALPLGVWLAEQVGYAPVFVAGAVLSLAALAALPGLPGRTGTGGTDEPAFGIGAGLRSAVLVFPAVAFAATSMASGVLITFLPAVTGLAAGALLVQAGTATFARWWAGRAGDRHGAGRLLLPAVAVAGVGIGLLVFVPAPAAVFPAMVLFGAGFGIAQNASLAMMYEKVPLSGYGTVSAIWNIGFDGGMGVGGAAFGVAADQAGYPVSFALTAVLIFLVLPLARRR</sequence>
<reference evidence="8" key="1">
    <citation type="journal article" date="2019" name="Int. J. Syst. Evol. Microbiol.">
        <title>The Global Catalogue of Microorganisms (GCM) 10K type strain sequencing project: providing services to taxonomists for standard genome sequencing and annotation.</title>
        <authorList>
            <consortium name="The Broad Institute Genomics Platform"/>
            <consortium name="The Broad Institute Genome Sequencing Center for Infectious Disease"/>
            <person name="Wu L."/>
            <person name="Ma J."/>
        </authorList>
    </citation>
    <scope>NUCLEOTIDE SEQUENCE [LARGE SCALE GENOMIC DNA]</scope>
    <source>
        <strain evidence="8">JCM 31202</strain>
    </source>
</reference>
<dbReference type="PANTHER" id="PTHR23531:SF1">
    <property type="entry name" value="QUINOLENE RESISTANCE PROTEIN NORA"/>
    <property type="match status" value="1"/>
</dbReference>
<protein>
    <submittedName>
        <fullName evidence="7">MFS transporter</fullName>
    </submittedName>
</protein>
<dbReference type="Proteomes" id="UP001596972">
    <property type="component" value="Unassembled WGS sequence"/>
</dbReference>
<feature type="transmembrane region" description="Helical" evidence="5">
    <location>
        <begin position="147"/>
        <end position="168"/>
    </location>
</feature>
<feature type="transmembrane region" description="Helical" evidence="5">
    <location>
        <begin position="174"/>
        <end position="196"/>
    </location>
</feature>
<dbReference type="PROSITE" id="PS50850">
    <property type="entry name" value="MFS"/>
    <property type="match status" value="1"/>
</dbReference>
<keyword evidence="8" id="KW-1185">Reference proteome</keyword>
<feature type="domain" description="Major facilitator superfamily (MFS) profile" evidence="6">
    <location>
        <begin position="21"/>
        <end position="385"/>
    </location>
</feature>
<dbReference type="InterPro" id="IPR011701">
    <property type="entry name" value="MFS"/>
</dbReference>
<dbReference type="InterPro" id="IPR020846">
    <property type="entry name" value="MFS_dom"/>
</dbReference>
<gene>
    <name evidence="7" type="ORF">ACFQ11_32935</name>
</gene>
<proteinExistence type="predicted"/>
<organism evidence="7 8">
    <name type="scientific">Actinomadura sediminis</name>
    <dbReference type="NCBI Taxonomy" id="1038904"/>
    <lineage>
        <taxon>Bacteria</taxon>
        <taxon>Bacillati</taxon>
        <taxon>Actinomycetota</taxon>
        <taxon>Actinomycetes</taxon>
        <taxon>Streptosporangiales</taxon>
        <taxon>Thermomonosporaceae</taxon>
        <taxon>Actinomadura</taxon>
    </lineage>
</organism>
<keyword evidence="4 5" id="KW-0472">Membrane</keyword>
<dbReference type="Pfam" id="PF07690">
    <property type="entry name" value="MFS_1"/>
    <property type="match status" value="1"/>
</dbReference>
<dbReference type="InterPro" id="IPR052714">
    <property type="entry name" value="MFS_Exporter"/>
</dbReference>
<evidence type="ECO:0000256" key="2">
    <source>
        <dbReference type="ARBA" id="ARBA00022692"/>
    </source>
</evidence>
<feature type="transmembrane region" description="Helical" evidence="5">
    <location>
        <begin position="217"/>
        <end position="241"/>
    </location>
</feature>
<keyword evidence="3 5" id="KW-1133">Transmembrane helix</keyword>
<comment type="caution">
    <text evidence="7">The sequence shown here is derived from an EMBL/GenBank/DDBJ whole genome shotgun (WGS) entry which is preliminary data.</text>
</comment>
<dbReference type="RefSeq" id="WP_378305899.1">
    <property type="nucleotide sequence ID" value="NZ_JBHTJA010000122.1"/>
</dbReference>
<comment type="subcellular location">
    <subcellularLocation>
        <location evidence="1">Cell membrane</location>
        <topology evidence="1">Multi-pass membrane protein</topology>
    </subcellularLocation>
</comment>
<feature type="transmembrane region" description="Helical" evidence="5">
    <location>
        <begin position="302"/>
        <end position="325"/>
    </location>
</feature>
<evidence type="ECO:0000313" key="8">
    <source>
        <dbReference type="Proteomes" id="UP001596972"/>
    </source>
</evidence>
<feature type="transmembrane region" description="Helical" evidence="5">
    <location>
        <begin position="23"/>
        <end position="44"/>
    </location>
</feature>